<keyword evidence="4 8" id="KW-0808">Transferase</keyword>
<evidence type="ECO:0000313" key="11">
    <source>
        <dbReference type="EMBL" id="OMH84384.1"/>
    </source>
</evidence>
<keyword evidence="12" id="KW-1185">Reference proteome</keyword>
<dbReference type="EC" id="2.4.1.11" evidence="8"/>
<feature type="compositionally biased region" description="Polar residues" evidence="9">
    <location>
        <begin position="704"/>
        <end position="713"/>
    </location>
</feature>
<dbReference type="InterPro" id="IPR021757">
    <property type="entry name" value="Ribosomal_mL46_N"/>
</dbReference>
<dbReference type="PANTHER" id="PTHR10176:SF3">
    <property type="entry name" value="GLYCOGEN [STARCH] SYNTHASE"/>
    <property type="match status" value="1"/>
</dbReference>
<dbReference type="AlphaFoldDB" id="A0A1R1PTW0"/>
<comment type="caution">
    <text evidence="11">The sequence shown here is derived from an EMBL/GenBank/DDBJ whole genome shotgun (WGS) entry which is preliminary data.</text>
</comment>
<evidence type="ECO:0000256" key="2">
    <source>
        <dbReference type="ARBA" id="ARBA00010686"/>
    </source>
</evidence>
<reference evidence="12" key="1">
    <citation type="submission" date="2017-01" db="EMBL/GenBank/DDBJ databases">
        <authorList>
            <person name="Wang Y."/>
            <person name="White M."/>
            <person name="Kvist S."/>
            <person name="Moncalvo J.-M."/>
        </authorList>
    </citation>
    <scope>NUCLEOTIDE SEQUENCE [LARGE SCALE GENOMIC DNA]</scope>
    <source>
        <strain evidence="12">COL-18-3</strain>
    </source>
</reference>
<keyword evidence="5 8" id="KW-0320">Glycogen biosynthesis</keyword>
<evidence type="ECO:0000256" key="7">
    <source>
        <dbReference type="ARBA" id="ARBA00047345"/>
    </source>
</evidence>
<evidence type="ECO:0000256" key="1">
    <source>
        <dbReference type="ARBA" id="ARBA00004964"/>
    </source>
</evidence>
<proteinExistence type="inferred from homology"/>
<evidence type="ECO:0000256" key="8">
    <source>
        <dbReference type="RuleBase" id="RU363104"/>
    </source>
</evidence>
<dbReference type="InterPro" id="IPR008631">
    <property type="entry name" value="Glycogen_synth"/>
</dbReference>
<evidence type="ECO:0000256" key="3">
    <source>
        <dbReference type="ARBA" id="ARBA00022676"/>
    </source>
</evidence>
<evidence type="ECO:0000256" key="5">
    <source>
        <dbReference type="ARBA" id="ARBA00023056"/>
    </source>
</evidence>
<dbReference type="FunFam" id="3.40.50.2000:FF:000177">
    <property type="entry name" value="Glycogen [starch] synthase"/>
    <property type="match status" value="1"/>
</dbReference>
<evidence type="ECO:0000256" key="9">
    <source>
        <dbReference type="SAM" id="MobiDB-lite"/>
    </source>
</evidence>
<dbReference type="InterPro" id="IPR033650">
    <property type="entry name" value="Ribosomal_mL46_NUDIX"/>
</dbReference>
<comment type="similarity">
    <text evidence="2 8">Belongs to the glycosyltransferase 3 family.</text>
</comment>
<dbReference type="GO" id="GO:0004373">
    <property type="term" value="F:alpha-1,4-glucan glucosyltransferase (UDP-glucose donor) activity"/>
    <property type="evidence" value="ECO:0007669"/>
    <property type="project" value="UniProtKB-EC"/>
</dbReference>
<dbReference type="Gene3D" id="3.90.79.10">
    <property type="entry name" value="Nucleoside Triphosphate Pyrophosphohydrolase"/>
    <property type="match status" value="1"/>
</dbReference>
<dbReference type="Gene3D" id="6.10.260.10">
    <property type="match status" value="1"/>
</dbReference>
<evidence type="ECO:0000256" key="4">
    <source>
        <dbReference type="ARBA" id="ARBA00022679"/>
    </source>
</evidence>
<protein>
    <recommendedName>
        <fullName evidence="8">Glycogen [starch] synthase</fullName>
        <ecNumber evidence="8">2.4.1.11</ecNumber>
    </recommendedName>
</protein>
<accession>A0A1R1PTW0</accession>
<dbReference type="SUPFAM" id="SSF53756">
    <property type="entry name" value="UDP-Glycosyltransferase/glycogen phosphorylase"/>
    <property type="match status" value="1"/>
</dbReference>
<dbReference type="UniPathway" id="UPA00164"/>
<dbReference type="PANTHER" id="PTHR10176">
    <property type="entry name" value="GLYCOGEN SYNTHASE"/>
    <property type="match status" value="1"/>
</dbReference>
<name>A0A1R1PTW0_ZANCU</name>
<evidence type="ECO:0000259" key="10">
    <source>
        <dbReference type="Pfam" id="PF11788"/>
    </source>
</evidence>
<evidence type="ECO:0000313" key="12">
    <source>
        <dbReference type="Proteomes" id="UP000188320"/>
    </source>
</evidence>
<gene>
    <name evidence="11" type="ORF">AX774_g2100</name>
</gene>
<feature type="domain" description="Large ribosomal subunit protein mL46 N-terminal" evidence="10">
    <location>
        <begin position="632"/>
        <end position="760"/>
    </location>
</feature>
<dbReference type="GO" id="GO:0005737">
    <property type="term" value="C:cytoplasm"/>
    <property type="evidence" value="ECO:0007669"/>
    <property type="project" value="TreeGrafter"/>
</dbReference>
<dbReference type="OrthoDB" id="414075at2759"/>
<dbReference type="FunFam" id="3.40.50.2000:FF:000045">
    <property type="entry name" value="Glycogen [starch] synthase"/>
    <property type="match status" value="1"/>
</dbReference>
<dbReference type="Gene3D" id="3.40.50.2000">
    <property type="entry name" value="Glycogen Phosphorylase B"/>
    <property type="match status" value="2"/>
</dbReference>
<keyword evidence="3 8" id="KW-0328">Glycosyltransferase</keyword>
<dbReference type="Proteomes" id="UP000188320">
    <property type="component" value="Unassembled WGS sequence"/>
</dbReference>
<comment type="function">
    <text evidence="8">Transfers the glycosyl residue from UDP-Glc to the non-reducing end of alpha-1,4-glucan.</text>
</comment>
<comment type="catalytic activity">
    <reaction evidence="7">
        <text>[(1-&gt;4)-alpha-D-glucosyl](n) + UDP-alpha-D-glucose = [(1-&gt;4)-alpha-D-glucosyl](n+1) + UDP + H(+)</text>
        <dbReference type="Rhea" id="RHEA:18549"/>
        <dbReference type="Rhea" id="RHEA-COMP:9584"/>
        <dbReference type="Rhea" id="RHEA-COMP:9587"/>
        <dbReference type="ChEBI" id="CHEBI:15378"/>
        <dbReference type="ChEBI" id="CHEBI:15444"/>
        <dbReference type="ChEBI" id="CHEBI:58223"/>
        <dbReference type="ChEBI" id="CHEBI:58885"/>
        <dbReference type="EC" id="2.4.1.11"/>
    </reaction>
    <physiologicalReaction direction="left-to-right" evidence="7">
        <dbReference type="Rhea" id="RHEA:18550"/>
    </physiologicalReaction>
</comment>
<comment type="function">
    <text evidence="6">Glycogen synthase participates in the glycogen biosynthetic process along with glycogenin and glycogen branching enzyme. Extends the primer composed of a few glucose units formed by glycogenin by adding new glucose units to it. In this context, glycogen synthase transfers the glycosyl residue from UDP-Glc to the non-reducing end of alpha-1,4-glucan.</text>
</comment>
<feature type="region of interest" description="Disordered" evidence="9">
    <location>
        <begin position="693"/>
        <end position="722"/>
    </location>
</feature>
<organism evidence="11 12">
    <name type="scientific">Zancudomyces culisetae</name>
    <name type="common">Gut fungus</name>
    <name type="synonym">Smittium culisetae</name>
    <dbReference type="NCBI Taxonomy" id="1213189"/>
    <lineage>
        <taxon>Eukaryota</taxon>
        <taxon>Fungi</taxon>
        <taxon>Fungi incertae sedis</taxon>
        <taxon>Zoopagomycota</taxon>
        <taxon>Kickxellomycotina</taxon>
        <taxon>Harpellomycetes</taxon>
        <taxon>Harpellales</taxon>
        <taxon>Legeriomycetaceae</taxon>
        <taxon>Zancudomyces</taxon>
    </lineage>
</organism>
<evidence type="ECO:0000256" key="6">
    <source>
        <dbReference type="ARBA" id="ARBA00043883"/>
    </source>
</evidence>
<dbReference type="Pfam" id="PF11788">
    <property type="entry name" value="MRP-L46"/>
    <property type="match status" value="1"/>
</dbReference>
<dbReference type="CDD" id="cd04661">
    <property type="entry name" value="NUDIX_MRP_L46"/>
    <property type="match status" value="1"/>
</dbReference>
<dbReference type="Pfam" id="PF05693">
    <property type="entry name" value="Glycogen_syn"/>
    <property type="match status" value="1"/>
</dbReference>
<sequence>MRDVQHPLLFECAWEVANKVGGIHTVLKTKVPVTVKEYGSRYYLMGPLNHKSYRVEVEEIDIKNAIIKEAIEDMRRQGIHVVHGRWLIEGAPNVILFDLGSAYYKINEWKKDLWECAGIPTPDSDIEMNDTVLLGYMIQWFLTLVSGKTDKAIVAHFHEWQAGLAAGLIKKKKIDVATIFTTHATLLGRYLCAGNCDFYNNINYFNIDEEAGKRGIYHRYCVERAAAHCADIFTTVSDITAYEAEHLLKRRPDGVLPNGLNVTKFSAMHEFQNLHKKNKMKIHDFVRGHFYGHMNFDLDNTLYFFTAGRYEFINKGIDMYIESLGELNKRLIACNSPVTVVAFIITQAKCRSYTVETLKGQALVKQLKETVSEISKKIGEKIFEHSYRGDVDNMEKIMDNEDIILLKRRILSLKRESLPPIVTHEMEDDARDPVLNKLREVQLFNNSSDRVKVVFHPQFVNDSNPILGMDYENFVRGTNLGVFPSYYEPWGYTPAECTVMGVPSVTTNLSGFGCFIEDSVVKPEDYGIYLVDRRLKSPRESVDQMAEYMFNFCRKTKRQRTNMRNRTERLSDILDWKRMGVEYVKARLCALRSKFPESFGADETEYIVDPTTGKLSRPLSIINTPTETSTPHTPDAFEKEYNGYAEWLKYKTRIGLPADFYFKKGSTAEKEYFDRQAASEELNYFDLSTTSKKKQDSATKKSNKGQSKQTTVNAVLGDSTKEEGNEIVNELGGGKMEQDSQEVARKAQDLEIQSRTTASDVSNDLRSLERKLDRTLYLLVKYNSSKEKDWVFPEFDLGQEKSLFKCLVNNVNTQCGGNLDAWIVGRGPIGHFVEKDKKVFFLKAHLLAGSVQLNKKALSDYVWITKQEIQEHVTGDYWSKVKDMLSSR</sequence>
<dbReference type="GO" id="GO:0005978">
    <property type="term" value="P:glycogen biosynthetic process"/>
    <property type="evidence" value="ECO:0007669"/>
    <property type="project" value="UniProtKB-UniPathway"/>
</dbReference>
<comment type="pathway">
    <text evidence="1 8">Glycan biosynthesis; glycogen biosynthesis.</text>
</comment>
<dbReference type="EMBL" id="LSSK01000205">
    <property type="protein sequence ID" value="OMH84384.1"/>
    <property type="molecule type" value="Genomic_DNA"/>
</dbReference>